<feature type="region of interest" description="Disordered" evidence="1">
    <location>
        <begin position="35"/>
        <end position="56"/>
    </location>
</feature>
<keyword evidence="3" id="KW-1185">Reference proteome</keyword>
<dbReference type="EMBL" id="CP113432">
    <property type="protein sequence ID" value="WAI49662.1"/>
    <property type="molecule type" value="Genomic_DNA"/>
</dbReference>
<name>A0ABY6ZXD9_9PSED</name>
<evidence type="ECO:0000313" key="3">
    <source>
        <dbReference type="Proteomes" id="UP001163624"/>
    </source>
</evidence>
<organism evidence="2 3">
    <name type="scientific">Pseudomonas triclosanedens</name>
    <dbReference type="NCBI Taxonomy" id="2961893"/>
    <lineage>
        <taxon>Bacteria</taxon>
        <taxon>Pseudomonadati</taxon>
        <taxon>Pseudomonadota</taxon>
        <taxon>Gammaproteobacteria</taxon>
        <taxon>Pseudomonadales</taxon>
        <taxon>Pseudomonadaceae</taxon>
        <taxon>Pseudomonas</taxon>
    </lineage>
</organism>
<gene>
    <name evidence="2" type="ORF">OU419_28730</name>
</gene>
<evidence type="ECO:0000256" key="1">
    <source>
        <dbReference type="SAM" id="MobiDB-lite"/>
    </source>
</evidence>
<evidence type="ECO:0000313" key="2">
    <source>
        <dbReference type="EMBL" id="WAI49662.1"/>
    </source>
</evidence>
<protein>
    <submittedName>
        <fullName evidence="2">Uncharacterized protein</fullName>
    </submittedName>
</protein>
<dbReference type="Proteomes" id="UP001163624">
    <property type="component" value="Chromosome"/>
</dbReference>
<accession>A0ABY6ZXD9</accession>
<proteinExistence type="predicted"/>
<dbReference type="RefSeq" id="WP_254469671.1">
    <property type="nucleotide sequence ID" value="NZ_CP113432.1"/>
</dbReference>
<reference evidence="2" key="1">
    <citation type="submission" date="2022-11" db="EMBL/GenBank/DDBJ databases">
        <title>Pseudomonas triclosanedens sp. nov., a triclosan degrader isolated from activated sludge.</title>
        <authorList>
            <person name="Yin Y."/>
            <person name="Lu Z."/>
        </authorList>
    </citation>
    <scope>NUCLEOTIDE SEQUENCE</scope>
    <source>
        <strain evidence="2">ZM23</strain>
    </source>
</reference>
<sequence>MNSHETRVDVWSRVLLAAALLLLINQMQLVPQASSGPATLQPGMPGAVQDAARYPQPVPASNDSYRNWVRPAPQTQAVTVRQASWVF</sequence>